<dbReference type="Proteomes" id="UP000257136">
    <property type="component" value="Unassembled WGS sequence"/>
</dbReference>
<proteinExistence type="predicted"/>
<keyword evidence="2" id="KW-1185">Reference proteome</keyword>
<name>A0A3E0E461_9FLAO</name>
<sequence length="108" mass="12501">MKTKPITEYSKEALENIGTYIQLNDWEKEPIIKKITFYNFTDLMCSISAILEAIEIIGYDGQQDNRTTCANLASVARKMLPNEELAFMDRLLIKRESTKDDFITIKNM</sequence>
<accession>A0A3E0E461</accession>
<reference evidence="1 2" key="1">
    <citation type="submission" date="2018-08" db="EMBL/GenBank/DDBJ databases">
        <title>Genomic Encyclopedia of Archaeal and Bacterial Type Strains, Phase II (KMG-II): from individual species to whole genera.</title>
        <authorList>
            <person name="Goeker M."/>
        </authorList>
    </citation>
    <scope>NUCLEOTIDE SEQUENCE [LARGE SCALE GENOMIC DNA]</scope>
    <source>
        <strain evidence="1 2">DSM 100880</strain>
    </source>
</reference>
<gene>
    <name evidence="1" type="ORF">C8P67_114102</name>
</gene>
<dbReference type="RefSeq" id="WP_115814743.1">
    <property type="nucleotide sequence ID" value="NZ_QUNI01000014.1"/>
</dbReference>
<evidence type="ECO:0000313" key="1">
    <source>
        <dbReference type="EMBL" id="REG93001.1"/>
    </source>
</evidence>
<dbReference type="EMBL" id="QUNI01000014">
    <property type="protein sequence ID" value="REG93001.1"/>
    <property type="molecule type" value="Genomic_DNA"/>
</dbReference>
<evidence type="ECO:0000313" key="2">
    <source>
        <dbReference type="Proteomes" id="UP000257136"/>
    </source>
</evidence>
<comment type="caution">
    <text evidence="1">The sequence shown here is derived from an EMBL/GenBank/DDBJ whole genome shotgun (WGS) entry which is preliminary data.</text>
</comment>
<dbReference type="OrthoDB" id="1365311at2"/>
<organism evidence="1 2">
    <name type="scientific">Flavobacterium aquicola</name>
    <dbReference type="NCBI Taxonomy" id="1682742"/>
    <lineage>
        <taxon>Bacteria</taxon>
        <taxon>Pseudomonadati</taxon>
        <taxon>Bacteroidota</taxon>
        <taxon>Flavobacteriia</taxon>
        <taxon>Flavobacteriales</taxon>
        <taxon>Flavobacteriaceae</taxon>
        <taxon>Flavobacterium</taxon>
    </lineage>
</organism>
<protein>
    <submittedName>
        <fullName evidence="1">Uncharacterized protein</fullName>
    </submittedName>
</protein>
<dbReference type="AlphaFoldDB" id="A0A3E0E461"/>